<dbReference type="PANTHER" id="PTHR47354:SF1">
    <property type="entry name" value="CARNITINE MONOOXYGENASE REDUCTASE SUBUNIT"/>
    <property type="match status" value="1"/>
</dbReference>
<feature type="transmembrane region" description="Helical" evidence="8">
    <location>
        <begin position="119"/>
        <end position="138"/>
    </location>
</feature>
<evidence type="ECO:0000313" key="11">
    <source>
        <dbReference type="EMBL" id="MDQ0382939.1"/>
    </source>
</evidence>
<keyword evidence="6" id="KW-0408">Iron</keyword>
<gene>
    <name evidence="11" type="ORF">FB470_006933</name>
</gene>
<keyword evidence="8" id="KW-1133">Transmembrane helix</keyword>
<dbReference type="PANTHER" id="PTHR47354">
    <property type="entry name" value="NADH OXIDOREDUCTASE HCR"/>
    <property type="match status" value="1"/>
</dbReference>
<dbReference type="Gene3D" id="3.10.20.30">
    <property type="match status" value="1"/>
</dbReference>
<organism evidence="11 12">
    <name type="scientific">Amycolatopsis thermophila</name>
    <dbReference type="NCBI Taxonomy" id="206084"/>
    <lineage>
        <taxon>Bacteria</taxon>
        <taxon>Bacillati</taxon>
        <taxon>Actinomycetota</taxon>
        <taxon>Actinomycetes</taxon>
        <taxon>Pseudonocardiales</taxon>
        <taxon>Pseudonocardiaceae</taxon>
        <taxon>Amycolatopsis</taxon>
    </lineage>
</organism>
<dbReference type="PROSITE" id="PS51384">
    <property type="entry name" value="FAD_FR"/>
    <property type="match status" value="1"/>
</dbReference>
<feature type="domain" description="2Fe-2S ferredoxin-type" evidence="9">
    <location>
        <begin position="240"/>
        <end position="325"/>
    </location>
</feature>
<comment type="caution">
    <text evidence="11">The sequence shown here is derived from an EMBL/GenBank/DDBJ whole genome shotgun (WGS) entry which is preliminary data.</text>
</comment>
<dbReference type="SUPFAM" id="SSF54292">
    <property type="entry name" value="2Fe-2S ferredoxin-like"/>
    <property type="match status" value="1"/>
</dbReference>
<accession>A0ABU0F5R7</accession>
<dbReference type="RefSeq" id="WP_306998541.1">
    <property type="nucleotide sequence ID" value="NZ_JAUSUT010000001.1"/>
</dbReference>
<dbReference type="EMBL" id="JAUSUT010000001">
    <property type="protein sequence ID" value="MDQ0382939.1"/>
    <property type="molecule type" value="Genomic_DNA"/>
</dbReference>
<dbReference type="Gene3D" id="3.40.50.80">
    <property type="entry name" value="Nucleotide-binding domain of ferredoxin-NADP reductase (FNR) module"/>
    <property type="match status" value="1"/>
</dbReference>
<protein>
    <submittedName>
        <fullName evidence="11">Ferredoxin-NADP reductase</fullName>
    </submittedName>
</protein>
<dbReference type="SUPFAM" id="SSF52343">
    <property type="entry name" value="Ferredoxin reductase-like, C-terminal NADP-linked domain"/>
    <property type="match status" value="1"/>
</dbReference>
<keyword evidence="8" id="KW-0812">Transmembrane</keyword>
<keyword evidence="5" id="KW-0560">Oxidoreductase</keyword>
<dbReference type="InterPro" id="IPR012675">
    <property type="entry name" value="Beta-grasp_dom_sf"/>
</dbReference>
<name>A0ABU0F5R7_9PSEU</name>
<dbReference type="CDD" id="cd06185">
    <property type="entry name" value="PDR_like"/>
    <property type="match status" value="1"/>
</dbReference>
<dbReference type="Pfam" id="PF00111">
    <property type="entry name" value="Fer2"/>
    <property type="match status" value="1"/>
</dbReference>
<dbReference type="CDD" id="cd00207">
    <property type="entry name" value="fer2"/>
    <property type="match status" value="1"/>
</dbReference>
<keyword evidence="3" id="KW-0001">2Fe-2S</keyword>
<feature type="domain" description="FAD-binding FR-type" evidence="10">
    <location>
        <begin position="12"/>
        <end position="114"/>
    </location>
</feature>
<keyword evidence="8" id="KW-0472">Membrane</keyword>
<sequence length="325" mass="34978">MSCSSKETHTVVVELDLVVHRRRVVAEGVVELTLRRQDGAALPSWEAGAHIDLVLGPDLVRQYSLCGDPADRCSWRIAVLREHGSRGGSAAVHGELAEGSQVGVRGPRNHFRFEPSRRYVLIAGGIGITPIMAMAAAADDRGADWSLTYGGRTRASMAYASDLRDRYGARVDLRPQDEFGLLDLDSLLGEPAGDTLVYCCGPEPLLEAVEKRCAGWPRGALHVERFSPKEFDAQASDHPFEVVLARSGRTVMVSSGQSILSAVREAGVQVLSSCEEGTCGTCETTVLAGEVDHRDSLLSEEERAAGETMMVCVSRAACAKLTLDL</sequence>
<dbReference type="InterPro" id="IPR017927">
    <property type="entry name" value="FAD-bd_FR_type"/>
</dbReference>
<evidence type="ECO:0000256" key="5">
    <source>
        <dbReference type="ARBA" id="ARBA00023002"/>
    </source>
</evidence>
<dbReference type="InterPro" id="IPR006058">
    <property type="entry name" value="2Fe2S_fd_BS"/>
</dbReference>
<reference evidence="11 12" key="1">
    <citation type="submission" date="2023-07" db="EMBL/GenBank/DDBJ databases">
        <title>Sequencing the genomes of 1000 actinobacteria strains.</title>
        <authorList>
            <person name="Klenk H.-P."/>
        </authorList>
    </citation>
    <scope>NUCLEOTIDE SEQUENCE [LARGE SCALE GENOMIC DNA]</scope>
    <source>
        <strain evidence="11 12">DSM 45805</strain>
    </source>
</reference>
<dbReference type="InterPro" id="IPR050415">
    <property type="entry name" value="MRET"/>
</dbReference>
<evidence type="ECO:0000256" key="7">
    <source>
        <dbReference type="ARBA" id="ARBA00023014"/>
    </source>
</evidence>
<keyword evidence="4" id="KW-0479">Metal-binding</keyword>
<evidence type="ECO:0000256" key="6">
    <source>
        <dbReference type="ARBA" id="ARBA00023004"/>
    </source>
</evidence>
<evidence type="ECO:0000256" key="2">
    <source>
        <dbReference type="ARBA" id="ARBA00022630"/>
    </source>
</evidence>
<dbReference type="PRINTS" id="PR00409">
    <property type="entry name" value="PHDIOXRDTASE"/>
</dbReference>
<dbReference type="InterPro" id="IPR017938">
    <property type="entry name" value="Riboflavin_synthase-like_b-brl"/>
</dbReference>
<evidence type="ECO:0000256" key="4">
    <source>
        <dbReference type="ARBA" id="ARBA00022723"/>
    </source>
</evidence>
<dbReference type="Gene3D" id="2.40.30.10">
    <property type="entry name" value="Translation factors"/>
    <property type="match status" value="1"/>
</dbReference>
<dbReference type="PROSITE" id="PS51085">
    <property type="entry name" value="2FE2S_FER_2"/>
    <property type="match status" value="1"/>
</dbReference>
<evidence type="ECO:0000256" key="8">
    <source>
        <dbReference type="SAM" id="Phobius"/>
    </source>
</evidence>
<proteinExistence type="predicted"/>
<keyword evidence="12" id="KW-1185">Reference proteome</keyword>
<dbReference type="PROSITE" id="PS00197">
    <property type="entry name" value="2FE2S_FER_1"/>
    <property type="match status" value="1"/>
</dbReference>
<comment type="cofactor">
    <cofactor evidence="1">
        <name>FAD</name>
        <dbReference type="ChEBI" id="CHEBI:57692"/>
    </cofactor>
</comment>
<evidence type="ECO:0000313" key="12">
    <source>
        <dbReference type="Proteomes" id="UP001229651"/>
    </source>
</evidence>
<dbReference type="InterPro" id="IPR001041">
    <property type="entry name" value="2Fe-2S_ferredoxin-type"/>
</dbReference>
<keyword evidence="2" id="KW-0285">Flavoprotein</keyword>
<evidence type="ECO:0000256" key="3">
    <source>
        <dbReference type="ARBA" id="ARBA00022714"/>
    </source>
</evidence>
<dbReference type="Proteomes" id="UP001229651">
    <property type="component" value="Unassembled WGS sequence"/>
</dbReference>
<evidence type="ECO:0000259" key="10">
    <source>
        <dbReference type="PROSITE" id="PS51384"/>
    </source>
</evidence>
<evidence type="ECO:0000256" key="1">
    <source>
        <dbReference type="ARBA" id="ARBA00001974"/>
    </source>
</evidence>
<keyword evidence="7" id="KW-0411">Iron-sulfur</keyword>
<dbReference type="InterPro" id="IPR039261">
    <property type="entry name" value="FNR_nucleotide-bd"/>
</dbReference>
<evidence type="ECO:0000259" key="9">
    <source>
        <dbReference type="PROSITE" id="PS51085"/>
    </source>
</evidence>
<dbReference type="SUPFAM" id="SSF63380">
    <property type="entry name" value="Riboflavin synthase domain-like"/>
    <property type="match status" value="1"/>
</dbReference>
<dbReference type="InterPro" id="IPR036010">
    <property type="entry name" value="2Fe-2S_ferredoxin-like_sf"/>
</dbReference>